<evidence type="ECO:0000313" key="3">
    <source>
        <dbReference type="Proteomes" id="UP001626550"/>
    </source>
</evidence>
<accession>A0ABD2PM20</accession>
<evidence type="ECO:0000313" key="2">
    <source>
        <dbReference type="EMBL" id="KAL3308567.1"/>
    </source>
</evidence>
<feature type="non-terminal residue" evidence="2">
    <location>
        <position position="103"/>
    </location>
</feature>
<feature type="compositionally biased region" description="Basic and acidic residues" evidence="1">
    <location>
        <begin position="37"/>
        <end position="48"/>
    </location>
</feature>
<proteinExistence type="predicted"/>
<dbReference type="Proteomes" id="UP001626550">
    <property type="component" value="Unassembled WGS sequence"/>
</dbReference>
<evidence type="ECO:0000256" key="1">
    <source>
        <dbReference type="SAM" id="MobiDB-lite"/>
    </source>
</evidence>
<reference evidence="2 3" key="1">
    <citation type="submission" date="2024-11" db="EMBL/GenBank/DDBJ databases">
        <title>Adaptive evolution of stress response genes in parasites aligns with host niche diversity.</title>
        <authorList>
            <person name="Hahn C."/>
            <person name="Resl P."/>
        </authorList>
    </citation>
    <scope>NUCLEOTIDE SEQUENCE [LARGE SCALE GENOMIC DNA]</scope>
    <source>
        <strain evidence="2">EGGRZ-B1_66</strain>
        <tissue evidence="2">Body</tissue>
    </source>
</reference>
<protein>
    <submittedName>
        <fullName evidence="2">Uncharacterized protein</fullName>
    </submittedName>
</protein>
<name>A0ABD2PM20_9PLAT</name>
<gene>
    <name evidence="2" type="ORF">Ciccas_012899</name>
</gene>
<feature type="region of interest" description="Disordered" evidence="1">
    <location>
        <begin position="37"/>
        <end position="103"/>
    </location>
</feature>
<feature type="compositionally biased region" description="Polar residues" evidence="1">
    <location>
        <begin position="90"/>
        <end position="103"/>
    </location>
</feature>
<dbReference type="EMBL" id="JBJKFK010005019">
    <property type="protein sequence ID" value="KAL3308567.1"/>
    <property type="molecule type" value="Genomic_DNA"/>
</dbReference>
<sequence length="103" mass="11655">MDSASRQAQRLADNFVNDLDNMARNSRLADRRAMSHFESRIQQRADSLRRRRRGGSQAGLRGQTGPPCTQIVFTGGRFYDNLQPPLPTSHLKSSPRPTWNSSK</sequence>
<comment type="caution">
    <text evidence="2">The sequence shown here is derived from an EMBL/GenBank/DDBJ whole genome shotgun (WGS) entry which is preliminary data.</text>
</comment>
<keyword evidence="3" id="KW-1185">Reference proteome</keyword>
<dbReference type="AlphaFoldDB" id="A0ABD2PM20"/>
<organism evidence="2 3">
    <name type="scientific">Cichlidogyrus casuarinus</name>
    <dbReference type="NCBI Taxonomy" id="1844966"/>
    <lineage>
        <taxon>Eukaryota</taxon>
        <taxon>Metazoa</taxon>
        <taxon>Spiralia</taxon>
        <taxon>Lophotrochozoa</taxon>
        <taxon>Platyhelminthes</taxon>
        <taxon>Monogenea</taxon>
        <taxon>Monopisthocotylea</taxon>
        <taxon>Dactylogyridea</taxon>
        <taxon>Ancyrocephalidae</taxon>
        <taxon>Cichlidogyrus</taxon>
    </lineage>
</organism>